<dbReference type="RefSeq" id="WP_244052978.1">
    <property type="nucleotide sequence ID" value="NZ_BQNJ01000002.1"/>
</dbReference>
<name>A0AA37JJM5_9FIRM</name>
<evidence type="ECO:0000313" key="1">
    <source>
        <dbReference type="EMBL" id="GKH02825.1"/>
    </source>
</evidence>
<proteinExistence type="predicted"/>
<dbReference type="EMBL" id="BQNJ01000002">
    <property type="protein sequence ID" value="GKH02825.1"/>
    <property type="molecule type" value="Genomic_DNA"/>
</dbReference>
<evidence type="ECO:0000313" key="2">
    <source>
        <dbReference type="Proteomes" id="UP001055091"/>
    </source>
</evidence>
<gene>
    <name evidence="1" type="ORF">CE91St55_48060</name>
</gene>
<protein>
    <submittedName>
        <fullName evidence="1">Uncharacterized protein</fullName>
    </submittedName>
</protein>
<comment type="caution">
    <text evidence="1">The sequence shown here is derived from an EMBL/GenBank/DDBJ whole genome shotgun (WGS) entry which is preliminary data.</text>
</comment>
<dbReference type="Proteomes" id="UP001055091">
    <property type="component" value="Unassembled WGS sequence"/>
</dbReference>
<reference evidence="1" key="1">
    <citation type="submission" date="2022-01" db="EMBL/GenBank/DDBJ databases">
        <title>Novel bile acid biosynthetic pathways are enriched in the microbiome of centenarians.</title>
        <authorList>
            <person name="Sato Y."/>
            <person name="Atarashi K."/>
            <person name="Plichta R.D."/>
            <person name="Arai Y."/>
            <person name="Sasajima S."/>
            <person name="Kearney M.S."/>
            <person name="Suda W."/>
            <person name="Takeshita K."/>
            <person name="Sasaki T."/>
            <person name="Okamoto S."/>
            <person name="Skelly N.A."/>
            <person name="Okamura Y."/>
            <person name="Vlamakis H."/>
            <person name="Li Y."/>
            <person name="Tanoue T."/>
            <person name="Takei H."/>
            <person name="Nittono H."/>
            <person name="Narushima S."/>
            <person name="Irie J."/>
            <person name="Itoh H."/>
            <person name="Moriya K."/>
            <person name="Sugiura Y."/>
            <person name="Suematsu M."/>
            <person name="Moritoki N."/>
            <person name="Shibata S."/>
            <person name="Littman R.D."/>
            <person name="Fischbach A.M."/>
            <person name="Uwamino Y."/>
            <person name="Inoue T."/>
            <person name="Honda A."/>
            <person name="Hattori M."/>
            <person name="Murai T."/>
            <person name="Xavier J.R."/>
            <person name="Hirose N."/>
            <person name="Honda K."/>
        </authorList>
    </citation>
    <scope>NUCLEOTIDE SEQUENCE</scope>
    <source>
        <strain evidence="1">CE91-St55</strain>
    </source>
</reference>
<accession>A0AA37JJM5</accession>
<organism evidence="1 2">
    <name type="scientific">Hungatella hathewayi</name>
    <dbReference type="NCBI Taxonomy" id="154046"/>
    <lineage>
        <taxon>Bacteria</taxon>
        <taxon>Bacillati</taxon>
        <taxon>Bacillota</taxon>
        <taxon>Clostridia</taxon>
        <taxon>Lachnospirales</taxon>
        <taxon>Lachnospiraceae</taxon>
        <taxon>Hungatella</taxon>
    </lineage>
</organism>
<dbReference type="AlphaFoldDB" id="A0AA37JJM5"/>
<sequence length="69" mass="7984">MKKDKEFGKLVIELIHVLGQMDIGELLWFKAWWLSEMECMAMPESVIFMGSTLVDLVIQKKQEKARAAI</sequence>